<accession>A0ABQ0GWE5</accession>
<proteinExistence type="predicted"/>
<evidence type="ECO:0008006" key="3">
    <source>
        <dbReference type="Google" id="ProtNLM"/>
    </source>
</evidence>
<dbReference type="EMBL" id="BAAFZP010000001">
    <property type="protein sequence ID" value="GAB1580973.1"/>
    <property type="molecule type" value="Genomic_DNA"/>
</dbReference>
<comment type="caution">
    <text evidence="1">The sequence shown here is derived from an EMBL/GenBank/DDBJ whole genome shotgun (WGS) entry which is preliminary data.</text>
</comment>
<organism evidence="1 2">
    <name type="scientific">Phyllobacterium phragmitis</name>
    <dbReference type="NCBI Taxonomy" id="2670329"/>
    <lineage>
        <taxon>Bacteria</taxon>
        <taxon>Pseudomonadati</taxon>
        <taxon>Pseudomonadota</taxon>
        <taxon>Alphaproteobacteria</taxon>
        <taxon>Hyphomicrobiales</taxon>
        <taxon>Phyllobacteriaceae</taxon>
        <taxon>Phyllobacterium</taxon>
    </lineage>
</organism>
<sequence length="196" mass="22090">MLFKADILEEIARGRVDLAFRRWRRPSIREGGRLRTPIGVLRIGAVEVVELSAVTPEEARRAGYSGLTALRAAFGDDDALPLYRVRIDGMERDEREALREQAELRDDELAAIRDRLARWDRAAARAGYHRSILAGIAENQRMPAGWLAGMLGVEKLKFKRDVRKLKELGLTESLEVGYRLSPRGRTVLQLLSGENA</sequence>
<dbReference type="RefSeq" id="WP_407863884.1">
    <property type="nucleotide sequence ID" value="NZ_BAAFZP010000001.1"/>
</dbReference>
<name>A0ABQ0GWE5_9HYPH</name>
<reference evidence="1 2" key="1">
    <citation type="submission" date="2024-10" db="EMBL/GenBank/DDBJ databases">
        <title>Isolation, draft genome sequencing and identification of Phyllobacterium sp. NSA23, isolated from leaf soil.</title>
        <authorList>
            <person name="Akita H."/>
        </authorList>
    </citation>
    <scope>NUCLEOTIDE SEQUENCE [LARGE SCALE GENOMIC DNA]</scope>
    <source>
        <strain evidence="1 2">NSA23</strain>
    </source>
</reference>
<keyword evidence="2" id="KW-1185">Reference proteome</keyword>
<protein>
    <recommendedName>
        <fullName evidence="3">ASCH domain-containing protein</fullName>
    </recommendedName>
</protein>
<gene>
    <name evidence="1" type="ORF">PPNSA23_09160</name>
</gene>
<evidence type="ECO:0000313" key="1">
    <source>
        <dbReference type="EMBL" id="GAB1580973.1"/>
    </source>
</evidence>
<dbReference type="Proteomes" id="UP001628091">
    <property type="component" value="Unassembled WGS sequence"/>
</dbReference>
<evidence type="ECO:0000313" key="2">
    <source>
        <dbReference type="Proteomes" id="UP001628091"/>
    </source>
</evidence>